<evidence type="ECO:0000313" key="9">
    <source>
        <dbReference type="EMBL" id="AMW99401.1"/>
    </source>
</evidence>
<accession>A0A143HDR5</accession>
<dbReference type="Proteomes" id="UP000076021">
    <property type="component" value="Chromosome"/>
</dbReference>
<comment type="similarity">
    <text evidence="2">Belongs to the EssA family.</text>
</comment>
<keyword evidence="3" id="KW-1003">Cell membrane</keyword>
<gene>
    <name evidence="9" type="ORF">ATY39_07925</name>
</gene>
<evidence type="ECO:0000313" key="10">
    <source>
        <dbReference type="Proteomes" id="UP000076021"/>
    </source>
</evidence>
<reference evidence="10" key="2">
    <citation type="submission" date="2016-03" db="EMBL/GenBank/DDBJ databases">
        <authorList>
            <person name="Ploux O."/>
        </authorList>
    </citation>
    <scope>NUCLEOTIDE SEQUENCE [LARGE SCALE GENOMIC DNA]</scope>
    <source>
        <strain evidence="10">PP9</strain>
    </source>
</reference>
<dbReference type="GO" id="GO:0005886">
    <property type="term" value="C:plasma membrane"/>
    <property type="evidence" value="ECO:0007669"/>
    <property type="project" value="UniProtKB-SubCell"/>
</dbReference>
<feature type="signal peptide" evidence="8">
    <location>
        <begin position="1"/>
        <end position="24"/>
    </location>
</feature>
<evidence type="ECO:0000256" key="5">
    <source>
        <dbReference type="ARBA" id="ARBA00022989"/>
    </source>
</evidence>
<sequence length="157" mass="17984">MKRKGIILLLIVIAWIMQAVSVQADEKNGQLDIDIHRINQNKTKVDRTDHSVEGTEDLFTDESLQLDKEIRQKETDKKSETLHSLFRNDFMEQQTPSTDQLFKQPISLSNIQREETAESPAISWLFVTIIALIISLFCTGLFLLLKKLSVGETHDES</sequence>
<dbReference type="RefSeq" id="WP_066788239.1">
    <property type="nucleotide sequence ID" value="NZ_CP014806.1"/>
</dbReference>
<keyword evidence="5 7" id="KW-1133">Transmembrane helix</keyword>
<feature type="chain" id="PRO_5007509392" evidence="8">
    <location>
        <begin position="25"/>
        <end position="157"/>
    </location>
</feature>
<dbReference type="NCBIfam" id="TIGR03927">
    <property type="entry name" value="T7SS_EssA_Firm"/>
    <property type="match status" value="1"/>
</dbReference>
<evidence type="ECO:0000256" key="3">
    <source>
        <dbReference type="ARBA" id="ARBA00022475"/>
    </source>
</evidence>
<name>A0A143HDR5_9BACL</name>
<dbReference type="KEGG" id="rst:ATY39_07925"/>
<protein>
    <submittedName>
        <fullName evidence="9">Uncharacterized protein</fullName>
    </submittedName>
</protein>
<dbReference type="EMBL" id="CP014806">
    <property type="protein sequence ID" value="AMW99401.1"/>
    <property type="molecule type" value="Genomic_DNA"/>
</dbReference>
<dbReference type="STRING" id="241244.ATY39_07925"/>
<evidence type="ECO:0000256" key="8">
    <source>
        <dbReference type="SAM" id="SignalP"/>
    </source>
</evidence>
<keyword evidence="4 7" id="KW-0812">Transmembrane</keyword>
<feature type="transmembrane region" description="Helical" evidence="7">
    <location>
        <begin position="121"/>
        <end position="145"/>
    </location>
</feature>
<evidence type="ECO:0000256" key="1">
    <source>
        <dbReference type="ARBA" id="ARBA00004162"/>
    </source>
</evidence>
<proteinExistence type="inferred from homology"/>
<keyword evidence="6 7" id="KW-0472">Membrane</keyword>
<evidence type="ECO:0000256" key="2">
    <source>
        <dbReference type="ARBA" id="ARBA00008570"/>
    </source>
</evidence>
<keyword evidence="8" id="KW-0732">Signal</keyword>
<comment type="subcellular location">
    <subcellularLocation>
        <location evidence="1">Cell membrane</location>
        <topology evidence="1">Single-pass membrane protein</topology>
    </subcellularLocation>
</comment>
<evidence type="ECO:0000256" key="4">
    <source>
        <dbReference type="ARBA" id="ARBA00022692"/>
    </source>
</evidence>
<dbReference type="OrthoDB" id="2456593at2"/>
<dbReference type="Pfam" id="PF10661">
    <property type="entry name" value="EssA"/>
    <property type="match status" value="1"/>
</dbReference>
<evidence type="ECO:0000256" key="6">
    <source>
        <dbReference type="ARBA" id="ARBA00023136"/>
    </source>
</evidence>
<dbReference type="InterPro" id="IPR034026">
    <property type="entry name" value="EssA"/>
</dbReference>
<dbReference type="InterPro" id="IPR018920">
    <property type="entry name" value="EssA/YueC"/>
</dbReference>
<reference evidence="9 10" key="1">
    <citation type="journal article" date="2016" name="Genome Announc.">
        <title>Whole-Genome Sequence of Rummeliibacillus stabekisii Strain PP9 Isolated from Antarctic Soil.</title>
        <authorList>
            <person name="da Mota F.F."/>
            <person name="Vollu R.E."/>
            <person name="Jurelevicius D."/>
            <person name="Seldin L."/>
        </authorList>
    </citation>
    <scope>NUCLEOTIDE SEQUENCE [LARGE SCALE GENOMIC DNA]</scope>
    <source>
        <strain evidence="9 10">PP9</strain>
    </source>
</reference>
<dbReference type="AlphaFoldDB" id="A0A143HDR5"/>
<keyword evidence="10" id="KW-1185">Reference proteome</keyword>
<evidence type="ECO:0000256" key="7">
    <source>
        <dbReference type="SAM" id="Phobius"/>
    </source>
</evidence>
<organism evidence="9 10">
    <name type="scientific">Rummeliibacillus stabekisii</name>
    <dbReference type="NCBI Taxonomy" id="241244"/>
    <lineage>
        <taxon>Bacteria</taxon>
        <taxon>Bacillati</taxon>
        <taxon>Bacillota</taxon>
        <taxon>Bacilli</taxon>
        <taxon>Bacillales</taxon>
        <taxon>Caryophanaceae</taxon>
        <taxon>Rummeliibacillus</taxon>
    </lineage>
</organism>